<evidence type="ECO:0000313" key="1">
    <source>
        <dbReference type="EMBL" id="MFD1068240.1"/>
    </source>
</evidence>
<name>A0ABW3NN05_9BACI</name>
<protein>
    <submittedName>
        <fullName evidence="1">Uncharacterized protein</fullName>
    </submittedName>
</protein>
<dbReference type="Proteomes" id="UP001597041">
    <property type="component" value="Unassembled WGS sequence"/>
</dbReference>
<keyword evidence="2" id="KW-1185">Reference proteome</keyword>
<proteinExistence type="predicted"/>
<comment type="caution">
    <text evidence="1">The sequence shown here is derived from an EMBL/GenBank/DDBJ whole genome shotgun (WGS) entry which is preliminary data.</text>
</comment>
<dbReference type="RefSeq" id="WP_379594548.1">
    <property type="nucleotide sequence ID" value="NZ_JBHTKK010000043.1"/>
</dbReference>
<gene>
    <name evidence="1" type="ORF">ACFQ19_19800</name>
</gene>
<accession>A0ABW3NN05</accession>
<dbReference type="EMBL" id="JBHTKK010000043">
    <property type="protein sequence ID" value="MFD1068240.1"/>
    <property type="molecule type" value="Genomic_DNA"/>
</dbReference>
<sequence length="56" mass="6479">MIMPQEYVASKKRNLKRKKTNLYKDATPEQMKAINEKSKEVAGLGNLTYKQVYGED</sequence>
<reference evidence="2" key="1">
    <citation type="journal article" date="2019" name="Int. J. Syst. Evol. Microbiol.">
        <title>The Global Catalogue of Microorganisms (GCM) 10K type strain sequencing project: providing services to taxonomists for standard genome sequencing and annotation.</title>
        <authorList>
            <consortium name="The Broad Institute Genomics Platform"/>
            <consortium name="The Broad Institute Genome Sequencing Center for Infectious Disease"/>
            <person name="Wu L."/>
            <person name="Ma J."/>
        </authorList>
    </citation>
    <scope>NUCLEOTIDE SEQUENCE [LARGE SCALE GENOMIC DNA]</scope>
    <source>
        <strain evidence="2">CCUG 56608</strain>
    </source>
</reference>
<evidence type="ECO:0000313" key="2">
    <source>
        <dbReference type="Proteomes" id="UP001597041"/>
    </source>
</evidence>
<organism evidence="1 2">
    <name type="scientific">Oceanobacillus locisalsi</name>
    <dbReference type="NCBI Taxonomy" id="546107"/>
    <lineage>
        <taxon>Bacteria</taxon>
        <taxon>Bacillati</taxon>
        <taxon>Bacillota</taxon>
        <taxon>Bacilli</taxon>
        <taxon>Bacillales</taxon>
        <taxon>Bacillaceae</taxon>
        <taxon>Oceanobacillus</taxon>
    </lineage>
</organism>